<evidence type="ECO:0000256" key="8">
    <source>
        <dbReference type="ARBA" id="ARBA00023012"/>
    </source>
</evidence>
<comment type="subcellular location">
    <subcellularLocation>
        <location evidence="2">Cell membrane</location>
        <topology evidence="2">Multi-pass membrane protein</topology>
    </subcellularLocation>
</comment>
<evidence type="ECO:0000256" key="2">
    <source>
        <dbReference type="ARBA" id="ARBA00004651"/>
    </source>
</evidence>
<evidence type="ECO:0000256" key="5">
    <source>
        <dbReference type="ARBA" id="ARBA00022553"/>
    </source>
</evidence>
<dbReference type="InterPro" id="IPR050980">
    <property type="entry name" value="2C_sensor_his_kinase"/>
</dbReference>
<keyword evidence="4" id="KW-1003">Cell membrane</keyword>
<dbReference type="GO" id="GO:0016301">
    <property type="term" value="F:kinase activity"/>
    <property type="evidence" value="ECO:0007669"/>
    <property type="project" value="UniProtKB-KW"/>
</dbReference>
<feature type="compositionally biased region" description="Basic and acidic residues" evidence="10">
    <location>
        <begin position="61"/>
        <end position="78"/>
    </location>
</feature>
<keyword evidence="8" id="KW-0902">Two-component regulatory system</keyword>
<dbReference type="RefSeq" id="WP_393171787.1">
    <property type="nucleotide sequence ID" value="NZ_JBICRM010000023.1"/>
</dbReference>
<gene>
    <name evidence="12" type="ORF">ACFLIM_31850</name>
</gene>
<evidence type="ECO:0000256" key="1">
    <source>
        <dbReference type="ARBA" id="ARBA00000085"/>
    </source>
</evidence>
<dbReference type="EC" id="2.7.13.3" evidence="3"/>
<protein>
    <recommendedName>
        <fullName evidence="3">histidine kinase</fullName>
        <ecNumber evidence="3">2.7.13.3</ecNumber>
    </recommendedName>
</protein>
<reference evidence="12 13" key="1">
    <citation type="submission" date="2024-10" db="EMBL/GenBank/DDBJ databases">
        <authorList>
            <person name="Topkara A.R."/>
            <person name="Saygin H."/>
        </authorList>
    </citation>
    <scope>NUCLEOTIDE SEQUENCE [LARGE SCALE GENOMIC DNA]</scope>
    <source>
        <strain evidence="12 13">M3C6</strain>
    </source>
</reference>
<comment type="catalytic activity">
    <reaction evidence="1">
        <text>ATP + protein L-histidine = ADP + protein N-phospho-L-histidine.</text>
        <dbReference type="EC" id="2.7.13.3"/>
    </reaction>
</comment>
<dbReference type="SMART" id="SM00387">
    <property type="entry name" value="HATPase_c"/>
    <property type="match status" value="1"/>
</dbReference>
<dbReference type="PANTHER" id="PTHR44936:SF9">
    <property type="entry name" value="SENSOR PROTEIN CREC"/>
    <property type="match status" value="1"/>
</dbReference>
<organism evidence="12 13">
    <name type="scientific">Nonomuraea marmarensis</name>
    <dbReference type="NCBI Taxonomy" id="3351344"/>
    <lineage>
        <taxon>Bacteria</taxon>
        <taxon>Bacillati</taxon>
        <taxon>Actinomycetota</taxon>
        <taxon>Actinomycetes</taxon>
        <taxon>Streptosporangiales</taxon>
        <taxon>Streptosporangiaceae</taxon>
        <taxon>Nonomuraea</taxon>
    </lineage>
</organism>
<dbReference type="PANTHER" id="PTHR44936">
    <property type="entry name" value="SENSOR PROTEIN CREC"/>
    <property type="match status" value="1"/>
</dbReference>
<evidence type="ECO:0000259" key="11">
    <source>
        <dbReference type="PROSITE" id="PS50109"/>
    </source>
</evidence>
<evidence type="ECO:0000256" key="7">
    <source>
        <dbReference type="ARBA" id="ARBA00022777"/>
    </source>
</evidence>
<sequence length="282" mass="30755">MAHPHHASAIVTGPLNSMLGWPHYASSPDDLAGLSRVSDALPHRDESAHFAQAAHGSLGRTDPDRARERTRQFAADASHEMRTPLAGLRAQLEEAQLHPDQTDLPELVKRALRDVDRLDAIISDLLLLARVEACAPEEREPVDLAELVRAEVSRRSDGAEIRVRVEGGVTVSAVRTHVNRLLANLLDNAQRHAQHSVHVQVRRDGDQVELAVADDGTGIPEADRERVFDRFVRLDGARCRDRGGTGLGLAIARDIALAHQGTLQVEDSPIGGARFVLRLPAD</sequence>
<evidence type="ECO:0000313" key="13">
    <source>
        <dbReference type="Proteomes" id="UP001603978"/>
    </source>
</evidence>
<evidence type="ECO:0000256" key="6">
    <source>
        <dbReference type="ARBA" id="ARBA00022679"/>
    </source>
</evidence>
<dbReference type="InterPro" id="IPR005467">
    <property type="entry name" value="His_kinase_dom"/>
</dbReference>
<evidence type="ECO:0000256" key="4">
    <source>
        <dbReference type="ARBA" id="ARBA00022475"/>
    </source>
</evidence>
<comment type="caution">
    <text evidence="12">The sequence shown here is derived from an EMBL/GenBank/DDBJ whole genome shotgun (WGS) entry which is preliminary data.</text>
</comment>
<dbReference type="Pfam" id="PF00512">
    <property type="entry name" value="HisKA"/>
    <property type="match status" value="1"/>
</dbReference>
<dbReference type="PROSITE" id="PS50109">
    <property type="entry name" value="HIS_KIN"/>
    <property type="match status" value="1"/>
</dbReference>
<dbReference type="SUPFAM" id="SSF47384">
    <property type="entry name" value="Homodimeric domain of signal transducing histidine kinase"/>
    <property type="match status" value="1"/>
</dbReference>
<dbReference type="SUPFAM" id="SSF55874">
    <property type="entry name" value="ATPase domain of HSP90 chaperone/DNA topoisomerase II/histidine kinase"/>
    <property type="match status" value="1"/>
</dbReference>
<accession>A0ABW7AKB2</accession>
<dbReference type="InterPro" id="IPR036097">
    <property type="entry name" value="HisK_dim/P_sf"/>
</dbReference>
<dbReference type="InterPro" id="IPR003594">
    <property type="entry name" value="HATPase_dom"/>
</dbReference>
<dbReference type="PRINTS" id="PR00344">
    <property type="entry name" value="BCTRLSENSOR"/>
</dbReference>
<evidence type="ECO:0000313" key="12">
    <source>
        <dbReference type="EMBL" id="MFG1707810.1"/>
    </source>
</evidence>
<evidence type="ECO:0000256" key="3">
    <source>
        <dbReference type="ARBA" id="ARBA00012438"/>
    </source>
</evidence>
<feature type="region of interest" description="Disordered" evidence="10">
    <location>
        <begin position="50"/>
        <end position="78"/>
    </location>
</feature>
<dbReference type="Gene3D" id="1.10.287.130">
    <property type="match status" value="1"/>
</dbReference>
<keyword evidence="5" id="KW-0597">Phosphoprotein</keyword>
<dbReference type="InterPro" id="IPR036890">
    <property type="entry name" value="HATPase_C_sf"/>
</dbReference>
<keyword evidence="4" id="KW-0472">Membrane</keyword>
<name>A0ABW7AKB2_9ACTN</name>
<dbReference type="Pfam" id="PF02518">
    <property type="entry name" value="HATPase_c"/>
    <property type="match status" value="1"/>
</dbReference>
<feature type="domain" description="Histidine kinase" evidence="11">
    <location>
        <begin position="76"/>
        <end position="282"/>
    </location>
</feature>
<dbReference type="InterPro" id="IPR004358">
    <property type="entry name" value="Sig_transdc_His_kin-like_C"/>
</dbReference>
<keyword evidence="9" id="KW-0843">Virulence</keyword>
<evidence type="ECO:0000256" key="9">
    <source>
        <dbReference type="ARBA" id="ARBA00023026"/>
    </source>
</evidence>
<keyword evidence="6" id="KW-0808">Transferase</keyword>
<dbReference type="EMBL" id="JBICRM010000023">
    <property type="protein sequence ID" value="MFG1707810.1"/>
    <property type="molecule type" value="Genomic_DNA"/>
</dbReference>
<keyword evidence="7 12" id="KW-0418">Kinase</keyword>
<dbReference type="Proteomes" id="UP001603978">
    <property type="component" value="Unassembled WGS sequence"/>
</dbReference>
<dbReference type="SMART" id="SM00388">
    <property type="entry name" value="HisKA"/>
    <property type="match status" value="1"/>
</dbReference>
<dbReference type="InterPro" id="IPR003661">
    <property type="entry name" value="HisK_dim/P_dom"/>
</dbReference>
<proteinExistence type="predicted"/>
<dbReference type="Gene3D" id="3.30.565.10">
    <property type="entry name" value="Histidine kinase-like ATPase, C-terminal domain"/>
    <property type="match status" value="1"/>
</dbReference>
<dbReference type="CDD" id="cd00075">
    <property type="entry name" value="HATPase"/>
    <property type="match status" value="1"/>
</dbReference>
<evidence type="ECO:0000256" key="10">
    <source>
        <dbReference type="SAM" id="MobiDB-lite"/>
    </source>
</evidence>
<dbReference type="CDD" id="cd00082">
    <property type="entry name" value="HisKA"/>
    <property type="match status" value="1"/>
</dbReference>
<keyword evidence="13" id="KW-1185">Reference proteome</keyword>